<dbReference type="InterPro" id="IPR005821">
    <property type="entry name" value="Ion_trans_dom"/>
</dbReference>
<dbReference type="GO" id="GO:0034220">
    <property type="term" value="P:monoatomic ion transmembrane transport"/>
    <property type="evidence" value="ECO:0007669"/>
    <property type="project" value="UniProtKB-KW"/>
</dbReference>
<keyword evidence="3 10" id="KW-0812">Transmembrane</keyword>
<dbReference type="Pfam" id="PF25508">
    <property type="entry name" value="TRPM2"/>
    <property type="match status" value="1"/>
</dbReference>
<dbReference type="AlphaFoldDB" id="A0ABD3TJL9"/>
<feature type="domain" description="TRPM-like" evidence="13">
    <location>
        <begin position="281"/>
        <end position="512"/>
    </location>
</feature>
<keyword evidence="2" id="KW-0813">Transport</keyword>
<evidence type="ECO:0000256" key="10">
    <source>
        <dbReference type="SAM" id="Phobius"/>
    </source>
</evidence>
<evidence type="ECO:0000259" key="11">
    <source>
        <dbReference type="Pfam" id="PF00520"/>
    </source>
</evidence>
<feature type="transmembrane region" description="Helical" evidence="10">
    <location>
        <begin position="660"/>
        <end position="687"/>
    </location>
</feature>
<keyword evidence="6 10" id="KW-0472">Membrane</keyword>
<sequence length="1083" mass="123862">MRNSDICDAWIITGGTHVGVAKHVGEAVKYDRFNCENEDDIVAIGIAPWGVIHNKELLEKKQRSGPVQYTIDDKPKEHERFLNPNHSHFILVDNGTQHQFETETTLRAALELKCKTGITDDFESIPVVLLVIDGGPRILKRVKNALLENIRVVIVKDSGRVADLLAYAVKNAEESEYFSKDDKGNSIRKTKKTLKKIQRTYMYKAMKGTKFCEMKDIHNNIKEIEACLDKFELINIFELGGGDEDLYNTMINAVLKANESDLVEQLRVALDWNLIDFARSEIFTADKRWEPGSLDDIMVSAIQSNHVDFVELLLQNRFNIKTFLTEERLLKLYNGLPPESTLKNLLQSITKNKKNKPVQSFNMEEVGKLITHLLDDCYLQHYRSNSGKNVQNEEATFENPFLHLLIWAVLNNQQDMAKIFWKNGWDSIAAALLAHALFSAMKSKLKNAKTNLYEDLEANSREFMDLATEVVEQLYRTNENYAHDLLIGDLLQWEKASCIIIAMKTSNETFISTIPYQEVFNNVWMGEMTQDNGTLKLLICMLIPPLIPLCVNFKDNTDNESDPGDDATTSETVQEEQATGVSSPNVSLQQSDTSLQPQGIQDDFGDDSGDDSGDDFGDDSGEETNHDSEDQNGYETKDDSGDKTKSKKFFRRAKENIINFYRAPVVVFLLHAISYMAFLCLYSYILISKFDQNFSVEDGILIMWVAHIFIEEISQVIATRYIYTEIKLKAYIADFWNIVDILMIVLFVIGMIMKHLSYQETLEAARVILGVNLITYILRLLQIFSLNKELGPKLVMIFRMVRNLTSFFVMMLIFIVAYAIASQAILYPNTEISFNLFKVIFRRPYWNIYGELMLDEIEGTNDCTNIVELYRNGTQPRCPTESGKYFVPVLMGVYMLMCNILLLNLLISIFSNTYTKVENNADMHWRVQRYHQIQEYITRPMFFPIYSFIVDVYQIIIFLKRCLCRCKPENDTSGQNVFLEPLSDEYRPTLRKCEQSIAKDLINSNQADLESIDNSLKAINKRLDKMDSKIDALQEHQHTGTATNEDARLDGGQSEYPAESESITGDEPGPVTSDQMAGNIEQK</sequence>
<evidence type="ECO:0000256" key="2">
    <source>
        <dbReference type="ARBA" id="ARBA00022448"/>
    </source>
</evidence>
<dbReference type="PANTHER" id="PTHR13800">
    <property type="entry name" value="TRANSIENT RECEPTOR POTENTIAL CATION CHANNEL, SUBFAMILY M, MEMBER 6"/>
    <property type="match status" value="1"/>
</dbReference>
<feature type="region of interest" description="Disordered" evidence="9">
    <location>
        <begin position="557"/>
        <end position="645"/>
    </location>
</feature>
<feature type="non-terminal residue" evidence="14">
    <location>
        <position position="1083"/>
    </location>
</feature>
<keyword evidence="8" id="KW-0175">Coiled coil</keyword>
<keyword evidence="15" id="KW-1185">Reference proteome</keyword>
<feature type="transmembrane region" description="Helical" evidence="10">
    <location>
        <begin position="807"/>
        <end position="827"/>
    </location>
</feature>
<gene>
    <name evidence="14" type="ORF">ACJMK2_022625</name>
</gene>
<feature type="transmembrane region" description="Helical" evidence="10">
    <location>
        <begin position="765"/>
        <end position="786"/>
    </location>
</feature>
<feature type="compositionally biased region" description="Polar residues" evidence="9">
    <location>
        <begin position="567"/>
        <end position="599"/>
    </location>
</feature>
<evidence type="ECO:0000256" key="5">
    <source>
        <dbReference type="ARBA" id="ARBA00023065"/>
    </source>
</evidence>
<evidence type="ECO:0000256" key="3">
    <source>
        <dbReference type="ARBA" id="ARBA00022692"/>
    </source>
</evidence>
<feature type="transmembrane region" description="Helical" evidence="10">
    <location>
        <begin position="735"/>
        <end position="753"/>
    </location>
</feature>
<feature type="compositionally biased region" description="Acidic residues" evidence="9">
    <location>
        <begin position="603"/>
        <end position="622"/>
    </location>
</feature>
<evidence type="ECO:0000313" key="15">
    <source>
        <dbReference type="Proteomes" id="UP001634394"/>
    </source>
</evidence>
<accession>A0ABD3TJL9</accession>
<feature type="domain" description="Ion transport" evidence="11">
    <location>
        <begin position="668"/>
        <end position="920"/>
    </location>
</feature>
<organism evidence="14 15">
    <name type="scientific">Sinanodonta woodiana</name>
    <name type="common">Chinese pond mussel</name>
    <name type="synonym">Anodonta woodiana</name>
    <dbReference type="NCBI Taxonomy" id="1069815"/>
    <lineage>
        <taxon>Eukaryota</taxon>
        <taxon>Metazoa</taxon>
        <taxon>Spiralia</taxon>
        <taxon>Lophotrochozoa</taxon>
        <taxon>Mollusca</taxon>
        <taxon>Bivalvia</taxon>
        <taxon>Autobranchia</taxon>
        <taxon>Heteroconchia</taxon>
        <taxon>Palaeoheterodonta</taxon>
        <taxon>Unionida</taxon>
        <taxon>Unionoidea</taxon>
        <taxon>Unionidae</taxon>
        <taxon>Unioninae</taxon>
        <taxon>Sinanodonta</taxon>
    </lineage>
</organism>
<feature type="compositionally biased region" description="Basic and acidic residues" evidence="9">
    <location>
        <begin position="623"/>
        <end position="644"/>
    </location>
</feature>
<feature type="transmembrane region" description="Helical" evidence="10">
    <location>
        <begin position="936"/>
        <end position="959"/>
    </location>
</feature>
<dbReference type="InterPro" id="IPR041491">
    <property type="entry name" value="TRPM_SLOG"/>
</dbReference>
<dbReference type="PANTHER" id="PTHR13800:SF12">
    <property type="entry name" value="TRANSIENT RECEPTOR POTENTIAL CATION CHANNEL SUBFAMILY M MEMBER-LIKE 2"/>
    <property type="match status" value="1"/>
</dbReference>
<dbReference type="Pfam" id="PF18139">
    <property type="entry name" value="LSDAT_euk"/>
    <property type="match status" value="1"/>
</dbReference>
<comment type="caution">
    <text evidence="14">The sequence shown here is derived from an EMBL/GenBank/DDBJ whole genome shotgun (WGS) entry which is preliminary data.</text>
</comment>
<keyword evidence="7" id="KW-0407">Ion channel</keyword>
<evidence type="ECO:0000256" key="9">
    <source>
        <dbReference type="SAM" id="MobiDB-lite"/>
    </source>
</evidence>
<proteinExistence type="predicted"/>
<evidence type="ECO:0000256" key="7">
    <source>
        <dbReference type="ARBA" id="ARBA00023303"/>
    </source>
</evidence>
<dbReference type="InterPro" id="IPR057366">
    <property type="entry name" value="TRPM-like"/>
</dbReference>
<evidence type="ECO:0000256" key="1">
    <source>
        <dbReference type="ARBA" id="ARBA00004141"/>
    </source>
</evidence>
<keyword evidence="4 10" id="KW-1133">Transmembrane helix</keyword>
<dbReference type="EMBL" id="JBJQND010000018">
    <property type="protein sequence ID" value="KAL3837257.1"/>
    <property type="molecule type" value="Genomic_DNA"/>
</dbReference>
<comment type="subcellular location">
    <subcellularLocation>
        <location evidence="1">Membrane</location>
        <topology evidence="1">Multi-pass membrane protein</topology>
    </subcellularLocation>
</comment>
<dbReference type="Pfam" id="PF00520">
    <property type="entry name" value="Ion_trans"/>
    <property type="match status" value="1"/>
</dbReference>
<evidence type="ECO:0000256" key="4">
    <source>
        <dbReference type="ARBA" id="ARBA00022989"/>
    </source>
</evidence>
<evidence type="ECO:0000259" key="13">
    <source>
        <dbReference type="Pfam" id="PF25508"/>
    </source>
</evidence>
<evidence type="ECO:0000313" key="14">
    <source>
        <dbReference type="EMBL" id="KAL3837257.1"/>
    </source>
</evidence>
<protein>
    <submittedName>
        <fullName evidence="14">Uncharacterized protein</fullName>
    </submittedName>
</protein>
<evidence type="ECO:0000256" key="6">
    <source>
        <dbReference type="ARBA" id="ARBA00023136"/>
    </source>
</evidence>
<feature type="coiled-coil region" evidence="8">
    <location>
        <begin position="1009"/>
        <end position="1036"/>
    </location>
</feature>
<evidence type="ECO:0000256" key="8">
    <source>
        <dbReference type="SAM" id="Coils"/>
    </source>
</evidence>
<keyword evidence="5" id="KW-0406">Ion transport</keyword>
<feature type="domain" description="TRPM SLOG" evidence="12">
    <location>
        <begin position="6"/>
        <end position="195"/>
    </location>
</feature>
<feature type="transmembrane region" description="Helical" evidence="10">
    <location>
        <begin position="893"/>
        <end position="915"/>
    </location>
</feature>
<name>A0ABD3TJL9_SINWO</name>
<reference evidence="14 15" key="1">
    <citation type="submission" date="2024-11" db="EMBL/GenBank/DDBJ databases">
        <title>Chromosome-level genome assembly of the freshwater bivalve Anodonta woodiana.</title>
        <authorList>
            <person name="Chen X."/>
        </authorList>
    </citation>
    <scope>NUCLEOTIDE SEQUENCE [LARGE SCALE GENOMIC DNA]</scope>
    <source>
        <strain evidence="14">MN2024</strain>
        <tissue evidence="14">Gills</tissue>
    </source>
</reference>
<feature type="region of interest" description="Disordered" evidence="9">
    <location>
        <begin position="1036"/>
        <end position="1083"/>
    </location>
</feature>
<dbReference type="Proteomes" id="UP001634394">
    <property type="component" value="Unassembled WGS sequence"/>
</dbReference>
<evidence type="ECO:0000259" key="12">
    <source>
        <dbReference type="Pfam" id="PF18139"/>
    </source>
</evidence>
<dbReference type="InterPro" id="IPR050927">
    <property type="entry name" value="TRPM"/>
</dbReference>
<dbReference type="GO" id="GO:0016020">
    <property type="term" value="C:membrane"/>
    <property type="evidence" value="ECO:0007669"/>
    <property type="project" value="UniProtKB-SubCell"/>
</dbReference>